<dbReference type="SUPFAM" id="SSF53098">
    <property type="entry name" value="Ribonuclease H-like"/>
    <property type="match status" value="1"/>
</dbReference>
<dbReference type="Proteomes" id="UP000285146">
    <property type="component" value="Unassembled WGS sequence"/>
</dbReference>
<keyword evidence="2" id="KW-1185">Reference proteome</keyword>
<comment type="caution">
    <text evidence="1">The sequence shown here is derived from an EMBL/GenBank/DDBJ whole genome shotgun (WGS) entry which is preliminary data.</text>
</comment>
<dbReference type="AlphaFoldDB" id="A0A423X874"/>
<accession>A0A423X874</accession>
<organism evidence="1 2">
    <name type="scientific">Cytospora leucostoma</name>
    <dbReference type="NCBI Taxonomy" id="1230097"/>
    <lineage>
        <taxon>Eukaryota</taxon>
        <taxon>Fungi</taxon>
        <taxon>Dikarya</taxon>
        <taxon>Ascomycota</taxon>
        <taxon>Pezizomycotina</taxon>
        <taxon>Sordariomycetes</taxon>
        <taxon>Sordariomycetidae</taxon>
        <taxon>Diaporthales</taxon>
        <taxon>Cytosporaceae</taxon>
        <taxon>Cytospora</taxon>
    </lineage>
</organism>
<proteinExistence type="predicted"/>
<name>A0A423X874_9PEZI</name>
<evidence type="ECO:0000313" key="2">
    <source>
        <dbReference type="Proteomes" id="UP000285146"/>
    </source>
</evidence>
<gene>
    <name evidence="1" type="ORF">VPNG_05266</name>
</gene>
<dbReference type="InterPro" id="IPR012337">
    <property type="entry name" value="RNaseH-like_sf"/>
</dbReference>
<dbReference type="OrthoDB" id="1920326at2759"/>
<dbReference type="EMBL" id="LKEB01000024">
    <property type="protein sequence ID" value="ROW12001.1"/>
    <property type="molecule type" value="Genomic_DNA"/>
</dbReference>
<dbReference type="GO" id="GO:0003676">
    <property type="term" value="F:nucleic acid binding"/>
    <property type="evidence" value="ECO:0007669"/>
    <property type="project" value="InterPro"/>
</dbReference>
<dbReference type="Gene3D" id="3.30.420.10">
    <property type="entry name" value="Ribonuclease H-like superfamily/Ribonuclease H"/>
    <property type="match status" value="1"/>
</dbReference>
<evidence type="ECO:0000313" key="1">
    <source>
        <dbReference type="EMBL" id="ROW12001.1"/>
    </source>
</evidence>
<sequence length="69" mass="7632">MQPCSSELASVHDEAEEVVEHLGLPPQKGHVRISSWSNPLSQEQSKYAAANAYAGYMLYHDMDATRVSL</sequence>
<reference evidence="1 2" key="1">
    <citation type="submission" date="2015-09" db="EMBL/GenBank/DDBJ databases">
        <title>Host preference determinants of Valsa canker pathogens revealed by comparative genomics.</title>
        <authorList>
            <person name="Yin Z."/>
            <person name="Huang L."/>
        </authorList>
    </citation>
    <scope>NUCLEOTIDE SEQUENCE [LARGE SCALE GENOMIC DNA]</scope>
    <source>
        <strain evidence="1 2">SXYLt</strain>
    </source>
</reference>
<dbReference type="InParanoid" id="A0A423X874"/>
<protein>
    <recommendedName>
        <fullName evidence="3">3'-5' exonuclease domain-containing protein</fullName>
    </recommendedName>
</protein>
<dbReference type="InterPro" id="IPR036397">
    <property type="entry name" value="RNaseH_sf"/>
</dbReference>
<evidence type="ECO:0008006" key="3">
    <source>
        <dbReference type="Google" id="ProtNLM"/>
    </source>
</evidence>